<reference evidence="6 7" key="1">
    <citation type="submission" date="2015-01" db="EMBL/GenBank/DDBJ databases">
        <title>Draft genome of the acidophilic iron oxidizer Ferrimicrobium acidiphilum strain T23.</title>
        <authorList>
            <person name="Poehlein A."/>
            <person name="Eisen S."/>
            <person name="Schloemann M."/>
            <person name="Johnson B.D."/>
            <person name="Daniel R."/>
            <person name="Muehling M."/>
        </authorList>
    </citation>
    <scope>NUCLEOTIDE SEQUENCE [LARGE SCALE GENOMIC DNA]</scope>
    <source>
        <strain evidence="6 7">T23</strain>
    </source>
</reference>
<keyword evidence="1 6" id="KW-0808">Transferase</keyword>
<dbReference type="GO" id="GO:0000155">
    <property type="term" value="F:phosphorelay sensor kinase activity"/>
    <property type="evidence" value="ECO:0007669"/>
    <property type="project" value="InterPro"/>
</dbReference>
<evidence type="ECO:0000259" key="5">
    <source>
        <dbReference type="Pfam" id="PF02702"/>
    </source>
</evidence>
<proteinExistence type="predicted"/>
<gene>
    <name evidence="6" type="primary">kdpD2</name>
    <name evidence="6" type="ORF">FEAC_17930</name>
</gene>
<comment type="caution">
    <text evidence="6">The sequence shown here is derived from an EMBL/GenBank/DDBJ whole genome shotgun (WGS) entry which is preliminary data.</text>
</comment>
<evidence type="ECO:0000256" key="1">
    <source>
        <dbReference type="ARBA" id="ARBA00022679"/>
    </source>
</evidence>
<dbReference type="InterPro" id="IPR014729">
    <property type="entry name" value="Rossmann-like_a/b/a_fold"/>
</dbReference>
<dbReference type="EC" id="2.7.13.3" evidence="6"/>
<accession>A0A0D8FTI1</accession>
<name>A0A0D8FTI1_9ACTN</name>
<dbReference type="FunFam" id="3.40.50.300:FF:000483">
    <property type="entry name" value="Sensor histidine kinase KdpD"/>
    <property type="match status" value="1"/>
</dbReference>
<evidence type="ECO:0000313" key="6">
    <source>
        <dbReference type="EMBL" id="KJE76431.1"/>
    </source>
</evidence>
<protein>
    <submittedName>
        <fullName evidence="6">Sensor protein KdpD</fullName>
        <ecNumber evidence="6">2.7.13.3</ecNumber>
    </submittedName>
</protein>
<dbReference type="Pfam" id="PF00582">
    <property type="entry name" value="Usp"/>
    <property type="match status" value="1"/>
</dbReference>
<dbReference type="Proteomes" id="UP000032336">
    <property type="component" value="Unassembled WGS sequence"/>
</dbReference>
<dbReference type="eggNOG" id="COG2205">
    <property type="taxonomic scope" value="Bacteria"/>
</dbReference>
<feature type="domain" description="Signal transduction histidine kinase osmosensitive K+ channel sensor N-terminal" evidence="5">
    <location>
        <begin position="12"/>
        <end position="220"/>
    </location>
</feature>
<keyword evidence="3" id="KW-0902">Two-component regulatory system</keyword>
<evidence type="ECO:0000313" key="7">
    <source>
        <dbReference type="Proteomes" id="UP000032336"/>
    </source>
</evidence>
<dbReference type="InterPro" id="IPR027417">
    <property type="entry name" value="P-loop_NTPase"/>
</dbReference>
<dbReference type="InterPro" id="IPR006016">
    <property type="entry name" value="UspA"/>
</dbReference>
<evidence type="ECO:0000259" key="4">
    <source>
        <dbReference type="Pfam" id="PF00582"/>
    </source>
</evidence>
<dbReference type="AlphaFoldDB" id="A0A0D8FTI1"/>
<evidence type="ECO:0000256" key="3">
    <source>
        <dbReference type="ARBA" id="ARBA00023012"/>
    </source>
</evidence>
<evidence type="ECO:0000256" key="2">
    <source>
        <dbReference type="ARBA" id="ARBA00022777"/>
    </source>
</evidence>
<dbReference type="Gene3D" id="3.40.50.620">
    <property type="entry name" value="HUPs"/>
    <property type="match status" value="1"/>
</dbReference>
<dbReference type="PATRIC" id="fig|1121877.4.peg.1989"/>
<dbReference type="EMBL" id="JXUW01000016">
    <property type="protein sequence ID" value="KJE76431.1"/>
    <property type="molecule type" value="Genomic_DNA"/>
</dbReference>
<keyword evidence="2" id="KW-0418">Kinase</keyword>
<dbReference type="PANTHER" id="PTHR45569">
    <property type="entry name" value="SENSOR PROTEIN KDPD"/>
    <property type="match status" value="1"/>
</dbReference>
<dbReference type="PANTHER" id="PTHR45569:SF1">
    <property type="entry name" value="SENSOR PROTEIN KDPD"/>
    <property type="match status" value="1"/>
</dbReference>
<dbReference type="SUPFAM" id="SSF52402">
    <property type="entry name" value="Adenine nucleotide alpha hydrolases-like"/>
    <property type="match status" value="1"/>
</dbReference>
<dbReference type="RefSeq" id="WP_052566093.1">
    <property type="nucleotide sequence ID" value="NZ_JQKF01000017.1"/>
</dbReference>
<dbReference type="STRING" id="1121877.FEAC_17930"/>
<dbReference type="GO" id="GO:0005737">
    <property type="term" value="C:cytoplasm"/>
    <property type="evidence" value="ECO:0007669"/>
    <property type="project" value="UniProtKB-ARBA"/>
</dbReference>
<dbReference type="InterPro" id="IPR003852">
    <property type="entry name" value="Sig_transdc_His_kinase_KdpD_N"/>
</dbReference>
<feature type="domain" description="UspA" evidence="4">
    <location>
        <begin position="243"/>
        <end position="354"/>
    </location>
</feature>
<dbReference type="GO" id="GO:0005886">
    <property type="term" value="C:plasma membrane"/>
    <property type="evidence" value="ECO:0007669"/>
    <property type="project" value="TreeGrafter"/>
</dbReference>
<organism evidence="6 7">
    <name type="scientific">Ferrimicrobium acidiphilum DSM 19497</name>
    <dbReference type="NCBI Taxonomy" id="1121877"/>
    <lineage>
        <taxon>Bacteria</taxon>
        <taxon>Bacillati</taxon>
        <taxon>Actinomycetota</taxon>
        <taxon>Acidimicrobiia</taxon>
        <taxon>Acidimicrobiales</taxon>
        <taxon>Acidimicrobiaceae</taxon>
        <taxon>Ferrimicrobium</taxon>
    </lineage>
</organism>
<dbReference type="GeneID" id="78372939"/>
<sequence length="380" mass="42358">MESSLTNEVEAAGRFRIYLGAMAGVGKTCAMLDEGWRRLQRGADVVIGLVETHGRSHTQELIRDIPVIPQRVVNYQGREFTEMDTAAVLARNPEVVLVDELAHTNVPGSGAHGKRYEDVLDLLNAGIDVIATLNVQHIESIAGAVEEMLGVRIAERVPDWVVRQADQLELIDSSPQQLRRRMLHGNIYPQAKIQSALDNFFTTQNLTALRELALRYVADEADEDLLSSFANRHGKRVFETRERYLVGLSLSPETPRVLRRAARMAARSKADLRSLLIMPDSDISEQAAREIEELKKLSHDLGVVFIEKFGTKIADIMVETAFEHQITQIVIGASKRSRRDELLKGSIVNQVLRKVGPMGIDVHVIGIRDYDPGMADVEDA</sequence>
<keyword evidence="7" id="KW-1185">Reference proteome</keyword>
<dbReference type="OrthoDB" id="9806130at2"/>
<dbReference type="InterPro" id="IPR052023">
    <property type="entry name" value="Histidine_kinase_KdpD"/>
</dbReference>
<dbReference type="Gene3D" id="3.40.50.300">
    <property type="entry name" value="P-loop containing nucleotide triphosphate hydrolases"/>
    <property type="match status" value="1"/>
</dbReference>
<dbReference type="Pfam" id="PF02702">
    <property type="entry name" value="KdpD"/>
    <property type="match status" value="1"/>
</dbReference>